<reference evidence="1" key="1">
    <citation type="submission" date="2022-10" db="EMBL/GenBank/DDBJ databases">
        <title>The complete genomes of actinobacterial strains from the NBC collection.</title>
        <authorList>
            <person name="Joergensen T.S."/>
            <person name="Alvarez Arevalo M."/>
            <person name="Sterndorff E.B."/>
            <person name="Faurdal D."/>
            <person name="Vuksanovic O."/>
            <person name="Mourched A.-S."/>
            <person name="Charusanti P."/>
            <person name="Shaw S."/>
            <person name="Blin K."/>
            <person name="Weber T."/>
        </authorList>
    </citation>
    <scope>NUCLEOTIDE SEQUENCE</scope>
    <source>
        <strain evidence="1">NBC_00283</strain>
        <plasmid evidence="1">unnamed1</plasmid>
    </source>
</reference>
<evidence type="ECO:0000313" key="1">
    <source>
        <dbReference type="EMBL" id="WUO51355.1"/>
    </source>
</evidence>
<accession>A0ABZ1RX43</accession>
<protein>
    <submittedName>
        <fullName evidence="1">Uncharacterized protein</fullName>
    </submittedName>
</protein>
<dbReference type="RefSeq" id="WP_328777703.1">
    <property type="nucleotide sequence ID" value="NZ_CP108058.1"/>
</dbReference>
<sequence length="110" mass="12172">MRRRKLTFGLYADAEGLARVRSLVEDAVASRGARITTMSERPDADAYDFLAAQWAVEHPGQSSGARQPIELRVRLLCSLRTRRSLRKAVIEALCPEGTAPHTCHVPWSAA</sequence>
<geneLocation type="plasmid" evidence="1 2">
    <name>unnamed1</name>
</geneLocation>
<proteinExistence type="predicted"/>
<organism evidence="1 2">
    <name type="scientific">Streptomyces goshikiensis</name>
    <dbReference type="NCBI Taxonomy" id="1942"/>
    <lineage>
        <taxon>Bacteria</taxon>
        <taxon>Bacillati</taxon>
        <taxon>Actinomycetota</taxon>
        <taxon>Actinomycetes</taxon>
        <taxon>Kitasatosporales</taxon>
        <taxon>Streptomycetaceae</taxon>
        <taxon>Streptomyces</taxon>
    </lineage>
</organism>
<keyword evidence="2" id="KW-1185">Reference proteome</keyword>
<name>A0ABZ1RX43_9ACTN</name>
<dbReference type="EMBL" id="CP108058">
    <property type="protein sequence ID" value="WUO51355.1"/>
    <property type="molecule type" value="Genomic_DNA"/>
</dbReference>
<gene>
    <name evidence="1" type="ORF">OHU17_36450</name>
</gene>
<evidence type="ECO:0000313" key="2">
    <source>
        <dbReference type="Proteomes" id="UP001432075"/>
    </source>
</evidence>
<keyword evidence="1" id="KW-0614">Plasmid</keyword>
<dbReference type="Proteomes" id="UP001432075">
    <property type="component" value="Plasmid unnamed1"/>
</dbReference>